<evidence type="ECO:0000313" key="4">
    <source>
        <dbReference type="Proteomes" id="UP001149813"/>
    </source>
</evidence>
<reference evidence="3" key="1">
    <citation type="submission" date="2022-07" db="EMBL/GenBank/DDBJ databases">
        <title>Phylogenomic reconstructions and comparative analyses of Kickxellomycotina fungi.</title>
        <authorList>
            <person name="Reynolds N.K."/>
            <person name="Stajich J.E."/>
            <person name="Barry K."/>
            <person name="Grigoriev I.V."/>
            <person name="Crous P."/>
            <person name="Smith M.E."/>
        </authorList>
    </citation>
    <scope>NUCLEOTIDE SEQUENCE</scope>
    <source>
        <strain evidence="3">NBRC 32514</strain>
    </source>
</reference>
<name>A0A9W8CS40_9FUNG</name>
<evidence type="ECO:0000259" key="2">
    <source>
        <dbReference type="Pfam" id="PF04366"/>
    </source>
</evidence>
<sequence>MNFGGNNHGNNGNNGSFAAPSFFDKLRMGATQLQDSFKDVTEQFTLTKECERAARILTEFVVPPKFGGDIGDIIPPDILQRCHGIAVLSIVKAGVIWSGRIGSGIVCARLPNGTWSGPSAIATGGMGVGGQIGAQLTEVVMILNTEDAVRAFEENASLQLGSNLSVTAGPVGRSGEISAAVNTGTVAAVYSYSKSKGLFAGVSVEGSAVLQRKDVNQAFYGRPAPPEMVLGGAIQPPEGVSEWEVLRMVLQERCTPPQGAYGGYPQGQQQQQQHGYPQGQRQSPRPYVGQPQRETLYDQDAVQINAPYTGRPIGVIPPTTNTNATGGGAIHPGAGAGTVAGTTGAPTGAAGPGATAGADAARTTSPTATTGNPGAADGSDSRPSKPLAGA</sequence>
<accession>A0A9W8CS40</accession>
<dbReference type="GO" id="GO:0035091">
    <property type="term" value="F:phosphatidylinositol binding"/>
    <property type="evidence" value="ECO:0007669"/>
    <property type="project" value="TreeGrafter"/>
</dbReference>
<dbReference type="OrthoDB" id="443981at2759"/>
<dbReference type="InterPro" id="IPR051702">
    <property type="entry name" value="SH3_domain_YSC84-like"/>
</dbReference>
<dbReference type="Pfam" id="PF04366">
    <property type="entry name" value="Ysc84"/>
    <property type="match status" value="1"/>
</dbReference>
<dbReference type="AlphaFoldDB" id="A0A9W8CS40"/>
<dbReference type="PANTHER" id="PTHR15629">
    <property type="entry name" value="SH3YL1 PROTEIN"/>
    <property type="match status" value="1"/>
</dbReference>
<feature type="compositionally biased region" description="Low complexity" evidence="1">
    <location>
        <begin position="339"/>
        <end position="364"/>
    </location>
</feature>
<dbReference type="InterPro" id="IPR007461">
    <property type="entry name" value="Ysc84_actin-binding"/>
</dbReference>
<feature type="compositionally biased region" description="Gly residues" evidence="1">
    <location>
        <begin position="325"/>
        <end position="338"/>
    </location>
</feature>
<organism evidence="3 4">
    <name type="scientific">Coemansia erecta</name>
    <dbReference type="NCBI Taxonomy" id="147472"/>
    <lineage>
        <taxon>Eukaryota</taxon>
        <taxon>Fungi</taxon>
        <taxon>Fungi incertae sedis</taxon>
        <taxon>Zoopagomycota</taxon>
        <taxon>Kickxellomycotina</taxon>
        <taxon>Kickxellomycetes</taxon>
        <taxon>Kickxellales</taxon>
        <taxon>Kickxellaceae</taxon>
        <taxon>Coemansia</taxon>
    </lineage>
</organism>
<feature type="region of interest" description="Disordered" evidence="1">
    <location>
        <begin position="308"/>
        <end position="390"/>
    </location>
</feature>
<feature type="domain" description="Ysc84 actin-binding" evidence="2">
    <location>
        <begin position="125"/>
        <end position="242"/>
    </location>
</feature>
<evidence type="ECO:0000256" key="1">
    <source>
        <dbReference type="SAM" id="MobiDB-lite"/>
    </source>
</evidence>
<feature type="compositionally biased region" description="Low complexity" evidence="1">
    <location>
        <begin position="266"/>
        <end position="282"/>
    </location>
</feature>
<proteinExistence type="predicted"/>
<keyword evidence="4" id="KW-1185">Reference proteome</keyword>
<dbReference type="EMBL" id="JANBOJ010000122">
    <property type="protein sequence ID" value="KAJ1722246.1"/>
    <property type="molecule type" value="Genomic_DNA"/>
</dbReference>
<feature type="region of interest" description="Disordered" evidence="1">
    <location>
        <begin position="257"/>
        <end position="290"/>
    </location>
</feature>
<gene>
    <name evidence="3" type="ORF">LPJ53_003319</name>
</gene>
<dbReference type="Proteomes" id="UP001149813">
    <property type="component" value="Unassembled WGS sequence"/>
</dbReference>
<evidence type="ECO:0000313" key="3">
    <source>
        <dbReference type="EMBL" id="KAJ1722246.1"/>
    </source>
</evidence>
<protein>
    <recommendedName>
        <fullName evidence="2">Ysc84 actin-binding domain-containing protein</fullName>
    </recommendedName>
</protein>
<comment type="caution">
    <text evidence="3">The sequence shown here is derived from an EMBL/GenBank/DDBJ whole genome shotgun (WGS) entry which is preliminary data.</text>
</comment>
<dbReference type="PANTHER" id="PTHR15629:SF2">
    <property type="entry name" value="SH3 DOMAIN-CONTAINING YSC84-LIKE PROTEIN 1"/>
    <property type="match status" value="1"/>
</dbReference>